<gene>
    <name evidence="7 10" type="primary">glnD</name>
    <name evidence="10" type="ORF">DSM101010T_17350</name>
</gene>
<name>A0A7J0BI39_9BACT</name>
<dbReference type="InterPro" id="IPR010043">
    <property type="entry name" value="UTase/UR"/>
</dbReference>
<evidence type="ECO:0000256" key="3">
    <source>
        <dbReference type="ARBA" id="ARBA00022737"/>
    </source>
</evidence>
<evidence type="ECO:0000256" key="5">
    <source>
        <dbReference type="ARBA" id="ARBA00022842"/>
    </source>
</evidence>
<feature type="domain" description="ACT" evidence="8">
    <location>
        <begin position="816"/>
        <end position="887"/>
    </location>
</feature>
<comment type="domain">
    <text evidence="7">Has four distinct domains: an N-terminal nucleotidyltransferase (NT) domain responsible for UTase activity, a central HD domain that encodes UR activity, and two C-terminal ACT domains that seem to have a role in glutamine sensing.</text>
</comment>
<evidence type="ECO:0000256" key="2">
    <source>
        <dbReference type="ARBA" id="ARBA00022695"/>
    </source>
</evidence>
<dbReference type="NCBIfam" id="TIGR01693">
    <property type="entry name" value="UTase_glnD"/>
    <property type="match status" value="1"/>
</dbReference>
<sequence>MTKDILTPSSGDATKALAAGRASLILELEQPPRPGSVRFERAFTRLLDMYFQTRVVETGADRQKIALVAVGGYGRGEMCLGSDIDIIILCRRSIPPQAIDVAQPLFLPLWDAGYSLGHGFRTIADCVKLANKDHKVLCSLLDARFVAGDSSIYEELQQRMRDKVLARREKAFLQWLDDEHAERLATYGDGAVLLEPNLKEGVGGLRDYHRLLWLARLRGATGDVNGVMRQAGFSEDDCQLLERNVDFLHRVRNRLHALSRRKSDKLYVDIQPELAARMGYADTTGMLAVELFLGDLHRCMGDIKALAAAFRSIMGDASEHADAVCASSSGAVLVQDNVVHICPPEALIENPALILQALDEAVVRPDGATPVLSWETRQTISRLVREEPERLTELEGVWPTLVRILTSGRAFDIMEQMVGVGLLSAFMPDFGRVRDRVQFDGFHTYPVGQHTLFVLSYLESLPKEQHPVFTPRWEKLEDVTVLMLAALFHDLGKGGNDATSHSVKGAAMARAQLALWGVDEALAEEVAFLVEHHLLLARTAHRRDLSDESVVAQCAGTIATQERLDLLYLLTYADSRATGPKAWNQWSASLLSELYGKVANMLRDSTLATPLSARTICDTRKRVGELLMQPESPVSFEEGEPMLEHLPSRYALVVNPENIVRHMGLVRELGKEIKDAQRRLSEERAARGIVLLDPRPLEGRQSDVWELVVVARDQHGLFATVAGVLALHNLKVFSADAFVWRDGTVVDVFHVSAPPDPLYPREFWVKVRGSIQYALTGKLSLEYRIDQTRDQFPKPHRGRNDVSVVIDNGLSDFYTVIEITAPDRRALLYDVARTLQAMRLDILFAKIATLGTQTNDSFSVRDTYGQKLLDDDQVTEIRNALLHALQQ</sequence>
<dbReference type="InterPro" id="IPR003607">
    <property type="entry name" value="HD/PDEase_dom"/>
</dbReference>
<dbReference type="SUPFAM" id="SSF81301">
    <property type="entry name" value="Nucleotidyltransferase"/>
    <property type="match status" value="1"/>
</dbReference>
<evidence type="ECO:0000256" key="6">
    <source>
        <dbReference type="ARBA" id="ARBA00023268"/>
    </source>
</evidence>
<keyword evidence="5 7" id="KW-0460">Magnesium</keyword>
<dbReference type="GO" id="GO:0008081">
    <property type="term" value="F:phosphoric diester hydrolase activity"/>
    <property type="evidence" value="ECO:0007669"/>
    <property type="project" value="UniProtKB-UniRule"/>
</dbReference>
<comment type="caution">
    <text evidence="7">Lacks conserved residue(s) required for the propagation of feature annotation.</text>
</comment>
<dbReference type="CDD" id="cd04899">
    <property type="entry name" value="ACT_ACR-UUR-like_2"/>
    <property type="match status" value="1"/>
</dbReference>
<comment type="catalytic activity">
    <reaction evidence="7">
        <text>[protein-PII]-uridylyl-L-tyrosine + H2O = [protein-PII]-L-tyrosine + UMP + H(+)</text>
        <dbReference type="Rhea" id="RHEA:48600"/>
        <dbReference type="Rhea" id="RHEA-COMP:12147"/>
        <dbReference type="Rhea" id="RHEA-COMP:12148"/>
        <dbReference type="ChEBI" id="CHEBI:15377"/>
        <dbReference type="ChEBI" id="CHEBI:15378"/>
        <dbReference type="ChEBI" id="CHEBI:46858"/>
        <dbReference type="ChEBI" id="CHEBI:57865"/>
        <dbReference type="ChEBI" id="CHEBI:90602"/>
    </reaction>
</comment>
<keyword evidence="4 7" id="KW-0378">Hydrolase</keyword>
<dbReference type="CDD" id="cd04900">
    <property type="entry name" value="ACT_UUR-like_1"/>
    <property type="match status" value="1"/>
</dbReference>
<dbReference type="PANTHER" id="PTHR47320:SF1">
    <property type="entry name" value="BIFUNCTIONAL URIDYLYLTRANSFERASE_URIDYLYL-REMOVING ENZYME"/>
    <property type="match status" value="1"/>
</dbReference>
<dbReference type="GO" id="GO:0006808">
    <property type="term" value="P:regulation of nitrogen utilization"/>
    <property type="evidence" value="ECO:0007669"/>
    <property type="project" value="UniProtKB-UniRule"/>
</dbReference>
<dbReference type="Proteomes" id="UP000503840">
    <property type="component" value="Unassembled WGS sequence"/>
</dbReference>
<dbReference type="AlphaFoldDB" id="A0A7J0BI39"/>
<dbReference type="Gene3D" id="1.10.3090.10">
    <property type="entry name" value="cca-adding enzyme, domain 2"/>
    <property type="match status" value="1"/>
</dbReference>
<keyword evidence="1 7" id="KW-0808">Transferase</keyword>
<dbReference type="InterPro" id="IPR002912">
    <property type="entry name" value="ACT_dom"/>
</dbReference>
<dbReference type="EMBL" id="BLVO01000013">
    <property type="protein sequence ID" value="GFM33370.1"/>
    <property type="molecule type" value="Genomic_DNA"/>
</dbReference>
<evidence type="ECO:0000256" key="1">
    <source>
        <dbReference type="ARBA" id="ARBA00022679"/>
    </source>
</evidence>
<dbReference type="GO" id="GO:0008773">
    <property type="term" value="F:[protein-PII] uridylyltransferase activity"/>
    <property type="evidence" value="ECO:0007669"/>
    <property type="project" value="UniProtKB-UniRule"/>
</dbReference>
<dbReference type="Pfam" id="PF01966">
    <property type="entry name" value="HD"/>
    <property type="match status" value="1"/>
</dbReference>
<comment type="similarity">
    <text evidence="7">Belongs to the GlnD family.</text>
</comment>
<dbReference type="SUPFAM" id="SSF109604">
    <property type="entry name" value="HD-domain/PDEase-like"/>
    <property type="match status" value="1"/>
</dbReference>
<dbReference type="Pfam" id="PF08335">
    <property type="entry name" value="GlnD_UR_UTase"/>
    <property type="match status" value="1"/>
</dbReference>
<comment type="function">
    <text evidence="7">Modifies, by uridylylation and deuridylylation, the PII regulatory proteins (GlnB and homologs), in response to the nitrogen status of the cell that GlnD senses through the glutamine level. Under low glutamine levels, catalyzes the conversion of the PII proteins and UTP to PII-UMP and PPi, while under higher glutamine levels, GlnD hydrolyzes PII-UMP to PII and UMP (deuridylylation). Thus, controls uridylylation state and activity of the PII proteins, and plays an important role in the regulation of nitrogen metabolism.</text>
</comment>
<comment type="activity regulation">
    <text evidence="7">Uridylyltransferase (UTase) activity is inhibited by glutamine, while glutamine activates uridylyl-removing (UR) activity.</text>
</comment>
<dbReference type="InterPro" id="IPR043519">
    <property type="entry name" value="NT_sf"/>
</dbReference>
<evidence type="ECO:0000259" key="8">
    <source>
        <dbReference type="PROSITE" id="PS51671"/>
    </source>
</evidence>
<feature type="domain" description="HD" evidence="9">
    <location>
        <begin position="447"/>
        <end position="567"/>
    </location>
</feature>
<dbReference type="PIRSF" id="PIRSF006288">
    <property type="entry name" value="PII_uridyltransf"/>
    <property type="match status" value="1"/>
</dbReference>
<keyword evidence="6 7" id="KW-0511">Multifunctional enzyme</keyword>
<dbReference type="InterPro" id="IPR006674">
    <property type="entry name" value="HD_domain"/>
</dbReference>
<feature type="region of interest" description="Uridylyltransferase" evidence="7">
    <location>
        <begin position="1"/>
        <end position="327"/>
    </location>
</feature>
<evidence type="ECO:0000259" key="9">
    <source>
        <dbReference type="PROSITE" id="PS51831"/>
    </source>
</evidence>
<dbReference type="InterPro" id="IPR045865">
    <property type="entry name" value="ACT-like_dom_sf"/>
</dbReference>
<proteinExistence type="inferred from homology"/>
<dbReference type="Pfam" id="PF24931">
    <property type="entry name" value="ACT_ACR9_3rd"/>
    <property type="match status" value="1"/>
</dbReference>
<keyword evidence="11" id="KW-1185">Reference proteome</keyword>
<comment type="caution">
    <text evidence="10">The sequence shown here is derived from an EMBL/GenBank/DDBJ whole genome shotgun (WGS) entry which is preliminary data.</text>
</comment>
<dbReference type="PROSITE" id="PS51831">
    <property type="entry name" value="HD"/>
    <property type="match status" value="1"/>
</dbReference>
<evidence type="ECO:0000256" key="4">
    <source>
        <dbReference type="ARBA" id="ARBA00022801"/>
    </source>
</evidence>
<protein>
    <recommendedName>
        <fullName evidence="7">Bifunctional uridylyltransferase/uridylyl-removing enzyme</fullName>
        <shortName evidence="7">UTase/UR</shortName>
    </recommendedName>
    <alternativeName>
        <fullName evidence="7">Bifunctional [protein-PII] modification enzyme</fullName>
    </alternativeName>
    <alternativeName>
        <fullName evidence="7">Bifunctional nitrogen sensor protein</fullName>
    </alternativeName>
    <domain>
        <recommendedName>
            <fullName evidence="7">[Protein-PII] uridylyltransferase</fullName>
            <shortName evidence="7">PII uridylyltransferase</shortName>
            <shortName evidence="7">UTase</shortName>
            <ecNumber evidence="7">2.7.7.59</ecNumber>
        </recommendedName>
    </domain>
    <domain>
        <recommendedName>
            <fullName evidence="7">[Protein-PII]-UMP uridylyl-removing enzyme</fullName>
            <shortName evidence="7">UR</shortName>
            <ecNumber evidence="7">3.1.4.-</ecNumber>
        </recommendedName>
    </domain>
</protein>
<dbReference type="PANTHER" id="PTHR47320">
    <property type="entry name" value="BIFUNCTIONAL URIDYLYLTRANSFERASE/URIDYLYL-REMOVING ENZYME"/>
    <property type="match status" value="1"/>
</dbReference>
<dbReference type="CDD" id="cd05401">
    <property type="entry name" value="NT_GlnE_GlnD_like"/>
    <property type="match status" value="1"/>
</dbReference>
<evidence type="ECO:0000313" key="11">
    <source>
        <dbReference type="Proteomes" id="UP000503840"/>
    </source>
</evidence>
<comment type="catalytic activity">
    <reaction evidence="7">
        <text>[protein-PII]-L-tyrosine + UTP = [protein-PII]-uridylyl-L-tyrosine + diphosphate</text>
        <dbReference type="Rhea" id="RHEA:13673"/>
        <dbReference type="Rhea" id="RHEA-COMP:12147"/>
        <dbReference type="Rhea" id="RHEA-COMP:12148"/>
        <dbReference type="ChEBI" id="CHEBI:33019"/>
        <dbReference type="ChEBI" id="CHEBI:46398"/>
        <dbReference type="ChEBI" id="CHEBI:46858"/>
        <dbReference type="ChEBI" id="CHEBI:90602"/>
        <dbReference type="EC" id="2.7.7.59"/>
    </reaction>
</comment>
<dbReference type="InterPro" id="IPR013546">
    <property type="entry name" value="PII_UdlTrfase/GS_AdlTrfase"/>
</dbReference>
<dbReference type="SMART" id="SM00471">
    <property type="entry name" value="HDc"/>
    <property type="match status" value="1"/>
</dbReference>
<dbReference type="RefSeq" id="WP_174405037.1">
    <property type="nucleotide sequence ID" value="NZ_BLVO01000013.1"/>
</dbReference>
<dbReference type="CDD" id="cd00077">
    <property type="entry name" value="HDc"/>
    <property type="match status" value="1"/>
</dbReference>
<dbReference type="PROSITE" id="PS51671">
    <property type="entry name" value="ACT"/>
    <property type="match status" value="1"/>
</dbReference>
<dbReference type="HAMAP" id="MF_00277">
    <property type="entry name" value="PII_uridylyl_transf"/>
    <property type="match status" value="1"/>
</dbReference>
<dbReference type="EC" id="3.1.4.-" evidence="7"/>
<keyword evidence="2 7" id="KW-0548">Nucleotidyltransferase</keyword>
<keyword evidence="3" id="KW-0677">Repeat</keyword>
<dbReference type="SUPFAM" id="SSF81593">
    <property type="entry name" value="Nucleotidyltransferase substrate binding subunit/domain"/>
    <property type="match status" value="1"/>
</dbReference>
<accession>A0A7J0BI39</accession>
<organism evidence="10 11">
    <name type="scientific">Desulfovibrio subterraneus</name>
    <dbReference type="NCBI Taxonomy" id="2718620"/>
    <lineage>
        <taxon>Bacteria</taxon>
        <taxon>Pseudomonadati</taxon>
        <taxon>Thermodesulfobacteriota</taxon>
        <taxon>Desulfovibrionia</taxon>
        <taxon>Desulfovibrionales</taxon>
        <taxon>Desulfovibrionaceae</taxon>
        <taxon>Desulfovibrio</taxon>
    </lineage>
</organism>
<evidence type="ECO:0000313" key="10">
    <source>
        <dbReference type="EMBL" id="GFM33370.1"/>
    </source>
</evidence>
<evidence type="ECO:0000256" key="7">
    <source>
        <dbReference type="HAMAP-Rule" id="MF_00277"/>
    </source>
</evidence>
<dbReference type="EC" id="2.7.7.59" evidence="7"/>
<comment type="cofactor">
    <cofactor evidence="7">
        <name>Mg(2+)</name>
        <dbReference type="ChEBI" id="CHEBI:18420"/>
    </cofactor>
</comment>
<reference evidence="10 11" key="1">
    <citation type="submission" date="2020-05" db="EMBL/GenBank/DDBJ databases">
        <title>Draft genome sequence of Desulfovibrio sp. strain HN2T.</title>
        <authorList>
            <person name="Ueno A."/>
            <person name="Tamazawa S."/>
            <person name="Tamamura S."/>
            <person name="Murakami T."/>
            <person name="Kiyama T."/>
            <person name="Inomata H."/>
            <person name="Amano Y."/>
            <person name="Miyakawa K."/>
            <person name="Tamaki H."/>
            <person name="Naganuma T."/>
            <person name="Kaneko K."/>
        </authorList>
    </citation>
    <scope>NUCLEOTIDE SEQUENCE [LARGE SCALE GENOMIC DNA]</scope>
    <source>
        <strain evidence="10 11">HN2</strain>
    </source>
</reference>
<dbReference type="SUPFAM" id="SSF55021">
    <property type="entry name" value="ACT-like"/>
    <property type="match status" value="2"/>
</dbReference>